<dbReference type="Proteomes" id="UP000308267">
    <property type="component" value="Unassembled WGS sequence"/>
</dbReference>
<evidence type="ECO:0000256" key="3">
    <source>
        <dbReference type="ARBA" id="ARBA00022723"/>
    </source>
</evidence>
<name>A0A4S2LBY4_OPIFE</name>
<dbReference type="FunFam" id="3.90.70.10:FF:000001">
    <property type="entry name" value="Calpain-1 catalytic subunit"/>
    <property type="match status" value="1"/>
</dbReference>
<evidence type="ECO:0000256" key="1">
    <source>
        <dbReference type="ARBA" id="ARBA00007623"/>
    </source>
</evidence>
<evidence type="ECO:0000256" key="2">
    <source>
        <dbReference type="ARBA" id="ARBA00022670"/>
    </source>
</evidence>
<dbReference type="InterPro" id="IPR022684">
    <property type="entry name" value="Calpain_cysteine_protease"/>
</dbReference>
<feature type="compositionally biased region" description="Basic and acidic residues" evidence="10">
    <location>
        <begin position="67"/>
        <end position="84"/>
    </location>
</feature>
<dbReference type="SUPFAM" id="SSF54001">
    <property type="entry name" value="Cysteine proteinases"/>
    <property type="match status" value="1"/>
</dbReference>
<dbReference type="SUPFAM" id="SSF47473">
    <property type="entry name" value="EF-hand"/>
    <property type="match status" value="1"/>
</dbReference>
<keyword evidence="7" id="KW-0106">Calcium</keyword>
<dbReference type="InterPro" id="IPR036213">
    <property type="entry name" value="Calpain_III_sf"/>
</dbReference>
<dbReference type="Pfam" id="PF01067">
    <property type="entry name" value="Calpain_III"/>
    <property type="match status" value="1"/>
</dbReference>
<dbReference type="GO" id="GO:0004198">
    <property type="term" value="F:calcium-dependent cysteine-type endopeptidase activity"/>
    <property type="evidence" value="ECO:0007669"/>
    <property type="project" value="InterPro"/>
</dbReference>
<dbReference type="CDD" id="cd00214">
    <property type="entry name" value="Calpain_III"/>
    <property type="match status" value="1"/>
</dbReference>
<evidence type="ECO:0000313" key="14">
    <source>
        <dbReference type="Proteomes" id="UP000308267"/>
    </source>
</evidence>
<evidence type="ECO:0000256" key="10">
    <source>
        <dbReference type="SAM" id="MobiDB-lite"/>
    </source>
</evidence>
<dbReference type="OrthoDB" id="424753at2759"/>
<comment type="caution">
    <text evidence="13">The sequence shown here is derived from an EMBL/GenBank/DDBJ whole genome shotgun (WGS) entry which is preliminary data.</text>
</comment>
<organism evidence="13 14">
    <name type="scientific">Opisthorchis felineus</name>
    <dbReference type="NCBI Taxonomy" id="147828"/>
    <lineage>
        <taxon>Eukaryota</taxon>
        <taxon>Metazoa</taxon>
        <taxon>Spiralia</taxon>
        <taxon>Lophotrochozoa</taxon>
        <taxon>Platyhelminthes</taxon>
        <taxon>Trematoda</taxon>
        <taxon>Digenea</taxon>
        <taxon>Opisthorchiida</taxon>
        <taxon>Opisthorchiata</taxon>
        <taxon>Opisthorchiidae</taxon>
        <taxon>Opisthorchis</taxon>
    </lineage>
</organism>
<dbReference type="EMBL" id="SJOL01008299">
    <property type="protein sequence ID" value="TGZ60703.1"/>
    <property type="molecule type" value="Genomic_DNA"/>
</dbReference>
<reference evidence="13 14" key="1">
    <citation type="journal article" date="2019" name="BMC Genomics">
        <title>New insights from Opisthorchis felineus genome: update on genomics of the epidemiologically important liver flukes.</title>
        <authorList>
            <person name="Ershov N.I."/>
            <person name="Mordvinov V.A."/>
            <person name="Prokhortchouk E.B."/>
            <person name="Pakharukova M.Y."/>
            <person name="Gunbin K.V."/>
            <person name="Ustyantsev K."/>
            <person name="Genaev M.A."/>
            <person name="Blinov A.G."/>
            <person name="Mazur A."/>
            <person name="Boulygina E."/>
            <person name="Tsygankova S."/>
            <person name="Khrameeva E."/>
            <person name="Chekanov N."/>
            <person name="Fan G."/>
            <person name="Xiao A."/>
            <person name="Zhang H."/>
            <person name="Xu X."/>
            <person name="Yang H."/>
            <person name="Solovyev V."/>
            <person name="Lee S.M."/>
            <person name="Liu X."/>
            <person name="Afonnikov D.A."/>
            <person name="Skryabin K.G."/>
        </authorList>
    </citation>
    <scope>NUCLEOTIDE SEQUENCE [LARGE SCALE GENOMIC DNA]</scope>
    <source>
        <strain evidence="13">AK-0245</strain>
        <tissue evidence="13">Whole organism</tissue>
    </source>
</reference>
<evidence type="ECO:0000256" key="7">
    <source>
        <dbReference type="ARBA" id="ARBA00022837"/>
    </source>
</evidence>
<protein>
    <recommendedName>
        <fullName evidence="15">Calpain catalytic domain-containing protein</fullName>
    </recommendedName>
</protein>
<evidence type="ECO:0000259" key="12">
    <source>
        <dbReference type="PROSITE" id="PS50222"/>
    </source>
</evidence>
<dbReference type="Gene3D" id="1.10.238.10">
    <property type="entry name" value="EF-hand"/>
    <property type="match status" value="1"/>
</dbReference>
<feature type="compositionally biased region" description="Polar residues" evidence="10">
    <location>
        <begin position="1"/>
        <end position="21"/>
    </location>
</feature>
<dbReference type="GO" id="GO:0005737">
    <property type="term" value="C:cytoplasm"/>
    <property type="evidence" value="ECO:0007669"/>
    <property type="project" value="TreeGrafter"/>
</dbReference>
<dbReference type="InterPro" id="IPR011992">
    <property type="entry name" value="EF-hand-dom_pair"/>
</dbReference>
<dbReference type="CDD" id="cd00044">
    <property type="entry name" value="CysPc"/>
    <property type="match status" value="1"/>
</dbReference>
<evidence type="ECO:0000256" key="8">
    <source>
        <dbReference type="PIRSR" id="PIRSR622684-1"/>
    </source>
</evidence>
<dbReference type="Pfam" id="PF00648">
    <property type="entry name" value="Peptidase_C2"/>
    <property type="match status" value="1"/>
</dbReference>
<dbReference type="PROSITE" id="PS50222">
    <property type="entry name" value="EF_HAND_2"/>
    <property type="match status" value="1"/>
</dbReference>
<dbReference type="InterPro" id="IPR038765">
    <property type="entry name" value="Papain-like_cys_pep_sf"/>
</dbReference>
<evidence type="ECO:0008006" key="15">
    <source>
        <dbReference type="Google" id="ProtNLM"/>
    </source>
</evidence>
<comment type="similarity">
    <text evidence="1">Belongs to the peptidase C2 family.</text>
</comment>
<dbReference type="SUPFAM" id="SSF49758">
    <property type="entry name" value="Calpain large subunit, middle domain (domain III)"/>
    <property type="match status" value="1"/>
</dbReference>
<dbReference type="InterPro" id="IPR022682">
    <property type="entry name" value="Calpain_domain_III"/>
</dbReference>
<dbReference type="CDD" id="cd16182">
    <property type="entry name" value="EFh_PEF_Group_II_CAPN_like"/>
    <property type="match status" value="1"/>
</dbReference>
<dbReference type="AlphaFoldDB" id="A0A4S2LBY4"/>
<feature type="active site" evidence="8 9">
    <location>
        <position position="196"/>
    </location>
</feature>
<feature type="compositionally biased region" description="Polar residues" evidence="10">
    <location>
        <begin position="32"/>
        <end position="41"/>
    </location>
</feature>
<dbReference type="InterPro" id="IPR002048">
    <property type="entry name" value="EF_hand_dom"/>
</dbReference>
<dbReference type="SMART" id="SM00720">
    <property type="entry name" value="calpain_III"/>
    <property type="match status" value="1"/>
</dbReference>
<dbReference type="SMART" id="SM00230">
    <property type="entry name" value="CysPc"/>
    <property type="match status" value="1"/>
</dbReference>
<keyword evidence="3" id="KW-0479">Metal-binding</keyword>
<dbReference type="PANTHER" id="PTHR10183">
    <property type="entry name" value="CALPAIN"/>
    <property type="match status" value="1"/>
</dbReference>
<dbReference type="PROSITE" id="PS00139">
    <property type="entry name" value="THIOL_PROTEASE_CYS"/>
    <property type="match status" value="1"/>
</dbReference>
<dbReference type="InterPro" id="IPR001300">
    <property type="entry name" value="Peptidase_C2_calpain_cat"/>
</dbReference>
<evidence type="ECO:0000259" key="11">
    <source>
        <dbReference type="PROSITE" id="PS50203"/>
    </source>
</evidence>
<feature type="domain" description="Calpain catalytic" evidence="11">
    <location>
        <begin position="142"/>
        <end position="439"/>
    </location>
</feature>
<keyword evidence="6 9" id="KW-0788">Thiol protease</keyword>
<accession>A0A4S2LBY4</accession>
<dbReference type="GO" id="GO:0005509">
    <property type="term" value="F:calcium ion binding"/>
    <property type="evidence" value="ECO:0007669"/>
    <property type="project" value="InterPro"/>
</dbReference>
<dbReference type="Gene3D" id="3.90.70.10">
    <property type="entry name" value="Cysteine proteinases"/>
    <property type="match status" value="1"/>
</dbReference>
<feature type="region of interest" description="Disordered" evidence="10">
    <location>
        <begin position="1"/>
        <end position="85"/>
    </location>
</feature>
<feature type="domain" description="EF-hand" evidence="12">
    <location>
        <begin position="700"/>
        <end position="735"/>
    </location>
</feature>
<gene>
    <name evidence="13" type="ORF">CRM22_008382</name>
</gene>
<dbReference type="InterPro" id="IPR000169">
    <property type="entry name" value="Pept_cys_AS"/>
</dbReference>
<evidence type="ECO:0000256" key="4">
    <source>
        <dbReference type="ARBA" id="ARBA00022737"/>
    </source>
</evidence>
<dbReference type="STRING" id="147828.A0A4S2LBY4"/>
<keyword evidence="14" id="KW-1185">Reference proteome</keyword>
<dbReference type="PRINTS" id="PR00704">
    <property type="entry name" value="CALPAIN"/>
</dbReference>
<feature type="active site" evidence="8 9">
    <location>
        <position position="379"/>
    </location>
</feature>
<evidence type="ECO:0000256" key="6">
    <source>
        <dbReference type="ARBA" id="ARBA00022807"/>
    </source>
</evidence>
<dbReference type="Gene3D" id="2.60.120.380">
    <property type="match status" value="1"/>
</dbReference>
<keyword evidence="5 9" id="KW-0378">Hydrolase</keyword>
<evidence type="ECO:0000256" key="5">
    <source>
        <dbReference type="ARBA" id="ARBA00022801"/>
    </source>
</evidence>
<sequence length="800" mass="90727">MGGASSKSKSQANVRDSNQRVSVGCSCFGRGASTSGAQSSGDAPLLNSERVYAPDANASSSVPRQKPTVEDDGGRPVDVRRESPDAYLKILEPKKGKGRMEFNPNIPKTLTPKGYAKMKLLSNLASKQHETLVRRLKREGAVWEDPDFPADDSSIGMPKLRGKLEWKRPKDINPRAEFFVGGASRFDIEQGECGDCWLLAVVSSISSYPALFQQVVPPDQPMRGDDYVGVFRMRFWQFGQWVEVLVDDRLPVYRGTTRLAFMHSADDNEFWSALLEKAYAKINGCYENLSGGTQSEAMEDLTGGICETIELSPQKRPKDLSKQMMVYVNRCCLMGCSVDSQIIEAKLDNGLIAGHAYSVTGMQQVHYRGNPTYLVRCRNPWGGRYEWKGAWSDKSPEWEGISAQEKQILDLKFRDDGEFWMSYDDFVTCFSRLEVCHLGLESLEYDQDYRGKRRLDEAIFSGHWEKNVNAGGCMNYRNTYWTNPQFRITVVDPDPDDEEQKATIIIGLMQRDVRKKSGAQFFPIGFTLYQVPQDQESLLTRAQLLSKSPCGRSSFINTREVCAHFSLLPGAYVIVPSTFEPNQDAEFILRVVSQVAVPNKELDDGNVNLDIPDDVMEAVRLENEILQEDEEIKERFDQLCDKKTMSVNATDLQKLLNGSSLQDMPGFEGFNREMCRSMVAAVDHNLTGRVEFSEFMDLWQHAKGWKNVFLKHDVDRSGKFQAEEFREALRSCGYTVSNKFFNALVHRYQDPDTEVMRFEDFMLCVIRLKNVFETSTAQPKTYEGAPMFTTDDYLRCSVYT</sequence>
<feature type="active site" evidence="8 9">
    <location>
        <position position="355"/>
    </location>
</feature>
<proteinExistence type="inferred from homology"/>
<evidence type="ECO:0000256" key="9">
    <source>
        <dbReference type="PROSITE-ProRule" id="PRU00239"/>
    </source>
</evidence>
<dbReference type="GO" id="GO:0006508">
    <property type="term" value="P:proteolysis"/>
    <property type="evidence" value="ECO:0007669"/>
    <property type="project" value="UniProtKB-KW"/>
</dbReference>
<keyword evidence="2 9" id="KW-0645">Protease</keyword>
<keyword evidence="4" id="KW-0677">Repeat</keyword>
<dbReference type="FunFam" id="2.60.120.380:FF:000001">
    <property type="entry name" value="Calpain-1 catalytic subunit"/>
    <property type="match status" value="1"/>
</dbReference>
<dbReference type="PROSITE" id="PS50203">
    <property type="entry name" value="CALPAIN_CAT"/>
    <property type="match status" value="1"/>
</dbReference>
<dbReference type="InterPro" id="IPR022683">
    <property type="entry name" value="Calpain_III"/>
</dbReference>
<dbReference type="PANTHER" id="PTHR10183:SF433">
    <property type="entry name" value="CALPAIN-A-RELATED"/>
    <property type="match status" value="1"/>
</dbReference>
<dbReference type="InterPro" id="IPR033883">
    <property type="entry name" value="C2_III"/>
</dbReference>
<evidence type="ECO:0000313" key="13">
    <source>
        <dbReference type="EMBL" id="TGZ60703.1"/>
    </source>
</evidence>